<evidence type="ECO:0000256" key="3">
    <source>
        <dbReference type="ARBA" id="ARBA00023125"/>
    </source>
</evidence>
<feature type="domain" description="RNA polymerase sigma-70 region 4" evidence="6">
    <location>
        <begin position="151"/>
        <end position="196"/>
    </location>
</feature>
<keyword evidence="1" id="KW-0805">Transcription regulation</keyword>
<dbReference type="EMBL" id="JAHLQN010000001">
    <property type="protein sequence ID" value="MBU5625679.1"/>
    <property type="molecule type" value="Genomic_DNA"/>
</dbReference>
<dbReference type="Proteomes" id="UP000787672">
    <property type="component" value="Unassembled WGS sequence"/>
</dbReference>
<dbReference type="Pfam" id="PF04542">
    <property type="entry name" value="Sigma70_r2"/>
    <property type="match status" value="1"/>
</dbReference>
<proteinExistence type="predicted"/>
<evidence type="ECO:0000313" key="7">
    <source>
        <dbReference type="EMBL" id="MBU5625679.1"/>
    </source>
</evidence>
<organism evidence="7 8">
    <name type="scientific">Dysosmobacter acutus</name>
    <dbReference type="NCBI Taxonomy" id="2841504"/>
    <lineage>
        <taxon>Bacteria</taxon>
        <taxon>Bacillati</taxon>
        <taxon>Bacillota</taxon>
        <taxon>Clostridia</taxon>
        <taxon>Eubacteriales</taxon>
        <taxon>Oscillospiraceae</taxon>
        <taxon>Dysosmobacter</taxon>
    </lineage>
</organism>
<dbReference type="Pfam" id="PF04545">
    <property type="entry name" value="Sigma70_r4"/>
    <property type="match status" value="1"/>
</dbReference>
<dbReference type="PANTHER" id="PTHR30385">
    <property type="entry name" value="SIGMA FACTOR F FLAGELLAR"/>
    <property type="match status" value="1"/>
</dbReference>
<keyword evidence="8" id="KW-1185">Reference proteome</keyword>
<reference evidence="7 8" key="1">
    <citation type="submission" date="2021-06" db="EMBL/GenBank/DDBJ databases">
        <authorList>
            <person name="Sun Q."/>
            <person name="Li D."/>
        </authorList>
    </citation>
    <scope>NUCLEOTIDE SEQUENCE [LARGE SCALE GENOMIC DNA]</scope>
    <source>
        <strain evidence="7 8">MSJ-2</strain>
    </source>
</reference>
<keyword evidence="4" id="KW-0804">Transcription</keyword>
<keyword evidence="3" id="KW-0238">DNA-binding</keyword>
<dbReference type="NCBIfam" id="TIGR02937">
    <property type="entry name" value="sigma70-ECF"/>
    <property type="match status" value="1"/>
</dbReference>
<sequence length="244" mass="27403">MTNEELAVRIQQGEQDCIAALWDGVERFVSMQAGKRFRALGGCGGVTEEDLYQSGFLAMMSAASSYNPSKGMSFIGWLDIALKTSFAEAAGHLSTRRDALDYSMGLDEPIHGADGLTIADSIEDPCDGFEDAEDRIWREQLHAELEKSLCALPEEQADTLRRRFYQGKTLAEIGAEYGLTPYQARSLEEKALRTMRRPEIRRRLEAFIDENTPYYLKVGTARFHSTHTSATEQIVLIRERLATH</sequence>
<dbReference type="RefSeq" id="WP_216557915.1">
    <property type="nucleotide sequence ID" value="NZ_JAHLQN010000001.1"/>
</dbReference>
<dbReference type="InterPro" id="IPR007627">
    <property type="entry name" value="RNA_pol_sigma70_r2"/>
</dbReference>
<evidence type="ECO:0000256" key="1">
    <source>
        <dbReference type="ARBA" id="ARBA00023015"/>
    </source>
</evidence>
<feature type="domain" description="RNA polymerase sigma-70 region 2" evidence="5">
    <location>
        <begin position="48"/>
        <end position="78"/>
    </location>
</feature>
<comment type="caution">
    <text evidence="7">The sequence shown here is derived from an EMBL/GenBank/DDBJ whole genome shotgun (WGS) entry which is preliminary data.</text>
</comment>
<dbReference type="CDD" id="cd06171">
    <property type="entry name" value="Sigma70_r4"/>
    <property type="match status" value="1"/>
</dbReference>
<dbReference type="InterPro" id="IPR014284">
    <property type="entry name" value="RNA_pol_sigma-70_dom"/>
</dbReference>
<evidence type="ECO:0000313" key="8">
    <source>
        <dbReference type="Proteomes" id="UP000787672"/>
    </source>
</evidence>
<evidence type="ECO:0000256" key="2">
    <source>
        <dbReference type="ARBA" id="ARBA00023082"/>
    </source>
</evidence>
<protein>
    <submittedName>
        <fullName evidence="7">Sigma-70 family RNA polymerase sigma factor</fullName>
    </submittedName>
</protein>
<evidence type="ECO:0000259" key="5">
    <source>
        <dbReference type="Pfam" id="PF04542"/>
    </source>
</evidence>
<keyword evidence="2" id="KW-0731">Sigma factor</keyword>
<evidence type="ECO:0000259" key="6">
    <source>
        <dbReference type="Pfam" id="PF04545"/>
    </source>
</evidence>
<name>A0ABS6F5V5_9FIRM</name>
<dbReference type="InterPro" id="IPR007630">
    <property type="entry name" value="RNA_pol_sigma70_r4"/>
</dbReference>
<gene>
    <name evidence="7" type="ORF">KQI82_01855</name>
</gene>
<evidence type="ECO:0000256" key="4">
    <source>
        <dbReference type="ARBA" id="ARBA00023163"/>
    </source>
</evidence>
<accession>A0ABS6F5V5</accession>
<dbReference type="PANTHER" id="PTHR30385:SF7">
    <property type="entry name" value="RNA POLYMERASE SIGMA FACTOR FLIA"/>
    <property type="match status" value="1"/>
</dbReference>